<reference evidence="1" key="3">
    <citation type="submission" date="2025-09" db="UniProtKB">
        <authorList>
            <consortium name="Ensembl"/>
        </authorList>
    </citation>
    <scope>IDENTIFICATION</scope>
</reference>
<sequence>FLAFGVPAASPGRDPWANTQSTSCRVRTSSTATAWPIETLFLTCRLGAGGEAVLGAGGKGRLRS</sequence>
<dbReference type="AlphaFoldDB" id="A0A8W4FAJ4"/>
<dbReference type="Ensembl" id="ENSSSCT00000093118.1">
    <property type="protein sequence ID" value="ENSSSCP00000076297.1"/>
    <property type="gene ID" value="ENSSSCG00000054254.1"/>
</dbReference>
<dbReference type="Pfam" id="PF23701">
    <property type="entry name" value="MIAC"/>
    <property type="match status" value="1"/>
</dbReference>
<dbReference type="Proteomes" id="UP000008227">
    <property type="component" value="Chromosome 5"/>
</dbReference>
<accession>A0A8W4FAJ4</accession>
<name>A0A8W4FAJ4_PIG</name>
<evidence type="ECO:0000313" key="2">
    <source>
        <dbReference type="Proteomes" id="UP000008227"/>
    </source>
</evidence>
<proteinExistence type="predicted"/>
<dbReference type="InterPro" id="IPR057129">
    <property type="entry name" value="MIAC"/>
</dbReference>
<protein>
    <submittedName>
        <fullName evidence="1">Uncharacterized protein</fullName>
    </submittedName>
</protein>
<evidence type="ECO:0000313" key="1">
    <source>
        <dbReference type="Ensembl" id="ENSSSCP00000076297.1"/>
    </source>
</evidence>
<reference evidence="1" key="1">
    <citation type="journal article" date="2020" name="Gigascience">
        <title>An improved pig reference genome sequence to enable pig genetics and genomics research.</title>
        <authorList>
            <person name="Warr A."/>
            <person name="Affara N."/>
            <person name="Aken B."/>
            <person name="Beiki H."/>
            <person name="Bickhart D.M."/>
            <person name="Billis K."/>
            <person name="Chow W."/>
            <person name="Eory L."/>
            <person name="Finlayson H.A."/>
            <person name="Flicek P."/>
            <person name="Giron C.G."/>
            <person name="Griffin D.K."/>
            <person name="Hall R."/>
            <person name="Hannum G."/>
            <person name="Hourlier T."/>
            <person name="Howe K."/>
            <person name="Hume D.A."/>
            <person name="Izuogu O."/>
            <person name="Kim K."/>
            <person name="Koren S."/>
            <person name="Liu H."/>
            <person name="Manchanda N."/>
            <person name="Martin F.J."/>
            <person name="Nonneman D.J."/>
            <person name="O'Connor R.E."/>
            <person name="Phillippy A.M."/>
            <person name="Rohrer G.A."/>
            <person name="Rosen B.D."/>
            <person name="Rund L.A."/>
            <person name="Sargent C.A."/>
            <person name="Schook L.B."/>
            <person name="Schroeder S.G."/>
            <person name="Schwartz A.S."/>
            <person name="Skinner B.M."/>
            <person name="Talbot R."/>
            <person name="Tseng E."/>
            <person name="Tuggle C.K."/>
            <person name="Watson M."/>
            <person name="Smith T.P.L."/>
            <person name="Archibald A.L."/>
        </authorList>
    </citation>
    <scope>NUCLEOTIDE SEQUENCE [LARGE SCALE GENOMIC DNA]</scope>
    <source>
        <strain evidence="1">Duroc</strain>
    </source>
</reference>
<organism evidence="1 2">
    <name type="scientific">Sus scrofa</name>
    <name type="common">Pig</name>
    <dbReference type="NCBI Taxonomy" id="9823"/>
    <lineage>
        <taxon>Eukaryota</taxon>
        <taxon>Metazoa</taxon>
        <taxon>Chordata</taxon>
        <taxon>Craniata</taxon>
        <taxon>Vertebrata</taxon>
        <taxon>Euteleostomi</taxon>
        <taxon>Mammalia</taxon>
        <taxon>Eutheria</taxon>
        <taxon>Laurasiatheria</taxon>
        <taxon>Artiodactyla</taxon>
        <taxon>Suina</taxon>
        <taxon>Suidae</taxon>
        <taxon>Sus</taxon>
    </lineage>
</organism>
<keyword evidence="2" id="KW-1185">Reference proteome</keyword>
<reference evidence="1" key="2">
    <citation type="submission" date="2025-08" db="UniProtKB">
        <authorList>
            <consortium name="Ensembl"/>
        </authorList>
    </citation>
    <scope>IDENTIFICATION</scope>
</reference>